<dbReference type="STRING" id="1280950.HJO_09799"/>
<dbReference type="PROSITE" id="PS51459">
    <property type="entry name" value="FIDO"/>
    <property type="match status" value="1"/>
</dbReference>
<dbReference type="RefSeq" id="WP_051618482.1">
    <property type="nucleotide sequence ID" value="NZ_ARYK01000004.1"/>
</dbReference>
<protein>
    <submittedName>
        <fullName evidence="2">Death-on-curing family protein</fullName>
    </submittedName>
</protein>
<dbReference type="EMBL" id="ARYK01000004">
    <property type="protein sequence ID" value="KCZ92319.1"/>
    <property type="molecule type" value="Genomic_DNA"/>
</dbReference>
<organism evidence="2 3">
    <name type="scientific">Hyphomonas johnsonii MHS-2</name>
    <dbReference type="NCBI Taxonomy" id="1280950"/>
    <lineage>
        <taxon>Bacteria</taxon>
        <taxon>Pseudomonadati</taxon>
        <taxon>Pseudomonadota</taxon>
        <taxon>Alphaproteobacteria</taxon>
        <taxon>Hyphomonadales</taxon>
        <taxon>Hyphomonadaceae</taxon>
        <taxon>Hyphomonas</taxon>
    </lineage>
</organism>
<comment type="caution">
    <text evidence="2">The sequence shown here is derived from an EMBL/GenBank/DDBJ whole genome shotgun (WGS) entry which is preliminary data.</text>
</comment>
<dbReference type="Proteomes" id="UP000025171">
    <property type="component" value="Unassembled WGS sequence"/>
</dbReference>
<feature type="domain" description="Fido" evidence="1">
    <location>
        <begin position="31"/>
        <end position="156"/>
    </location>
</feature>
<dbReference type="PANTHER" id="PTHR39426:SF1">
    <property type="entry name" value="HOMOLOGY TO DEATH-ON-CURING PROTEIN OF PHAGE P1"/>
    <property type="match status" value="1"/>
</dbReference>
<dbReference type="InterPro" id="IPR053737">
    <property type="entry name" value="Type_II_TA_Toxin"/>
</dbReference>
<dbReference type="Gene3D" id="1.20.120.1870">
    <property type="entry name" value="Fic/DOC protein, Fido domain"/>
    <property type="match status" value="1"/>
</dbReference>
<proteinExistence type="predicted"/>
<dbReference type="OrthoDB" id="9802752at2"/>
<dbReference type="GO" id="GO:0016301">
    <property type="term" value="F:kinase activity"/>
    <property type="evidence" value="ECO:0007669"/>
    <property type="project" value="InterPro"/>
</dbReference>
<accession>A0A059FNU9</accession>
<evidence type="ECO:0000259" key="1">
    <source>
        <dbReference type="PROSITE" id="PS51459"/>
    </source>
</evidence>
<dbReference type="InterPro" id="IPR003812">
    <property type="entry name" value="Fido"/>
</dbReference>
<dbReference type="Pfam" id="PF02661">
    <property type="entry name" value="Fic"/>
    <property type="match status" value="1"/>
</dbReference>
<evidence type="ECO:0000313" key="2">
    <source>
        <dbReference type="EMBL" id="KCZ92319.1"/>
    </source>
</evidence>
<dbReference type="PANTHER" id="PTHR39426">
    <property type="entry name" value="HOMOLOGY TO DEATH-ON-CURING PROTEIN OF PHAGE P1"/>
    <property type="match status" value="1"/>
</dbReference>
<reference evidence="2 3" key="1">
    <citation type="journal article" date="2014" name="Antonie Van Leeuwenhoek">
        <title>Hyphomonas beringensis sp. nov. and Hyphomonas chukchiensis sp. nov., isolated from surface seawater of the Bering Sea and Chukchi Sea.</title>
        <authorList>
            <person name="Li C."/>
            <person name="Lai Q."/>
            <person name="Li G."/>
            <person name="Dong C."/>
            <person name="Wang J."/>
            <person name="Liao Y."/>
            <person name="Shao Z."/>
        </authorList>
    </citation>
    <scope>NUCLEOTIDE SEQUENCE [LARGE SCALE GENOMIC DNA]</scope>
    <source>
        <strain evidence="2 3">MHS-2</strain>
    </source>
</reference>
<dbReference type="eggNOG" id="COG3654">
    <property type="taxonomic scope" value="Bacteria"/>
</dbReference>
<gene>
    <name evidence="2" type="ORF">HJO_09799</name>
</gene>
<dbReference type="AlphaFoldDB" id="A0A059FNU9"/>
<dbReference type="NCBIfam" id="TIGR01550">
    <property type="entry name" value="DOC_P1"/>
    <property type="match status" value="1"/>
</dbReference>
<keyword evidence="3" id="KW-1185">Reference proteome</keyword>
<dbReference type="SUPFAM" id="SSF140931">
    <property type="entry name" value="Fic-like"/>
    <property type="match status" value="1"/>
</dbReference>
<dbReference type="InterPro" id="IPR006440">
    <property type="entry name" value="Doc"/>
</dbReference>
<name>A0A059FNU9_9PROT</name>
<evidence type="ECO:0000313" key="3">
    <source>
        <dbReference type="Proteomes" id="UP000025171"/>
    </source>
</evidence>
<dbReference type="InterPro" id="IPR036597">
    <property type="entry name" value="Fido-like_dom_sf"/>
</dbReference>
<sequence length="289" mass="33693">MFALEDEIQTEYDRWLEKIGADDPYQIRGCLGISDVLRAHFMIANYFFLEGEGIGGIGPKDLNLLHSALSRQHTSLGLKYKWNDTFDLCATLVFGLIRDHPFYDANKRTALLSCLYFLAQKSYVPTISKKELEDFMVQIAERKFGNSRRYKDLCSKHHENDAMVRYISFELKKSSRKTDHREYVITYRDLNKILLQHDYVLDDPSNNHIKMYRIKKKLFSKGTVRKFVLQIGFPGWGTEVNIKALKSVRKHAKLDHLNGFDSKSFYTGVDDMTSLLAEYHENLRNLADR</sequence>